<dbReference type="InterPro" id="IPR036910">
    <property type="entry name" value="HMG_box_dom_sf"/>
</dbReference>
<name>A0A8J2WUW9_9CRUS</name>
<dbReference type="AlphaFoldDB" id="A0A8J2WUW9"/>
<dbReference type="GO" id="GO:0016922">
    <property type="term" value="F:nuclear receptor binding"/>
    <property type="evidence" value="ECO:0007669"/>
    <property type="project" value="TreeGrafter"/>
</dbReference>
<evidence type="ECO:0000256" key="1">
    <source>
        <dbReference type="PROSITE-ProRule" id="PRU00267"/>
    </source>
</evidence>
<feature type="domain" description="HMG box" evidence="3">
    <location>
        <begin position="46"/>
        <end position="114"/>
    </location>
</feature>
<dbReference type="SUPFAM" id="SSF47095">
    <property type="entry name" value="HMG-box"/>
    <property type="match status" value="1"/>
</dbReference>
<reference evidence="4" key="1">
    <citation type="submission" date="2021-11" db="EMBL/GenBank/DDBJ databases">
        <authorList>
            <person name="Schell T."/>
        </authorList>
    </citation>
    <scope>NUCLEOTIDE SEQUENCE</scope>
    <source>
        <strain evidence="4">M5</strain>
    </source>
</reference>
<feature type="compositionally biased region" description="Basic and acidic residues" evidence="2">
    <location>
        <begin position="182"/>
        <end position="194"/>
    </location>
</feature>
<dbReference type="Gene3D" id="1.10.30.10">
    <property type="entry name" value="High mobility group box domain"/>
    <property type="match status" value="1"/>
</dbReference>
<dbReference type="SMART" id="SM00398">
    <property type="entry name" value="HMG"/>
    <property type="match status" value="1"/>
</dbReference>
<feature type="DNA-binding region" description="HMG box" evidence="1">
    <location>
        <begin position="46"/>
        <end position="114"/>
    </location>
</feature>
<accession>A0A8J2WUW9</accession>
<dbReference type="EMBL" id="CAKKLH010000327">
    <property type="protein sequence ID" value="CAH0112547.1"/>
    <property type="molecule type" value="Genomic_DNA"/>
</dbReference>
<feature type="compositionally biased region" description="Low complexity" evidence="2">
    <location>
        <begin position="140"/>
        <end position="150"/>
    </location>
</feature>
<feature type="region of interest" description="Disordered" evidence="2">
    <location>
        <begin position="1"/>
        <end position="56"/>
    </location>
</feature>
<evidence type="ECO:0000313" key="5">
    <source>
        <dbReference type="Proteomes" id="UP000789390"/>
    </source>
</evidence>
<protein>
    <recommendedName>
        <fullName evidence="3">HMG box domain-containing protein</fullName>
    </recommendedName>
</protein>
<dbReference type="GO" id="GO:0045892">
    <property type="term" value="P:negative regulation of DNA-templated transcription"/>
    <property type="evidence" value="ECO:0007669"/>
    <property type="project" value="TreeGrafter"/>
</dbReference>
<sequence length="230" mass="25791">MASPASIPITSPSERQKASGSQELSEDAGNQKPSIGTNTLKPPKEPEKPFTPFKRYSRQVRDKVKAANQELKRREIDDIVYQMWRKLPDGDKKAFFEEYETEKIEYQRTSESHHNSPTVQFLITVKSEAKHEANVKESASEGGMSASASSEVCLAAAAPAVAQTPTALTKKQRKKMAKLKKQKEARDKKKEKTEKKHGREKKPSESSDYSDAQYRSDSDGFQANISWPGN</sequence>
<evidence type="ECO:0000259" key="3">
    <source>
        <dbReference type="PROSITE" id="PS50118"/>
    </source>
</evidence>
<feature type="compositionally biased region" description="Polar residues" evidence="2">
    <location>
        <begin position="206"/>
        <end position="230"/>
    </location>
</feature>
<feature type="region of interest" description="Disordered" evidence="2">
    <location>
        <begin position="160"/>
        <end position="230"/>
    </location>
</feature>
<dbReference type="CDD" id="cd21983">
    <property type="entry name" value="HMG-box_SMARCE1"/>
    <property type="match status" value="1"/>
</dbReference>
<feature type="compositionally biased region" description="Low complexity" evidence="2">
    <location>
        <begin position="1"/>
        <end position="13"/>
    </location>
</feature>
<gene>
    <name evidence="4" type="ORF">DGAL_LOCUS16279</name>
</gene>
<dbReference type="GO" id="GO:0031492">
    <property type="term" value="F:nucleosomal DNA binding"/>
    <property type="evidence" value="ECO:0007669"/>
    <property type="project" value="TreeGrafter"/>
</dbReference>
<keyword evidence="1" id="KW-0539">Nucleus</keyword>
<dbReference type="GO" id="GO:0016514">
    <property type="term" value="C:SWI/SNF complex"/>
    <property type="evidence" value="ECO:0007669"/>
    <property type="project" value="TreeGrafter"/>
</dbReference>
<organism evidence="4 5">
    <name type="scientific">Daphnia galeata</name>
    <dbReference type="NCBI Taxonomy" id="27404"/>
    <lineage>
        <taxon>Eukaryota</taxon>
        <taxon>Metazoa</taxon>
        <taxon>Ecdysozoa</taxon>
        <taxon>Arthropoda</taxon>
        <taxon>Crustacea</taxon>
        <taxon>Branchiopoda</taxon>
        <taxon>Diplostraca</taxon>
        <taxon>Cladocera</taxon>
        <taxon>Anomopoda</taxon>
        <taxon>Daphniidae</taxon>
        <taxon>Daphnia</taxon>
    </lineage>
</organism>
<dbReference type="PANTHER" id="PTHR46232">
    <property type="entry name" value="SMARCE1 REGULATOR OF CHROMATIN"/>
    <property type="match status" value="1"/>
</dbReference>
<dbReference type="Proteomes" id="UP000789390">
    <property type="component" value="Unassembled WGS sequence"/>
</dbReference>
<feature type="compositionally biased region" description="Polar residues" evidence="2">
    <location>
        <begin position="31"/>
        <end position="40"/>
    </location>
</feature>
<feature type="compositionally biased region" description="Basic residues" evidence="2">
    <location>
        <begin position="170"/>
        <end position="181"/>
    </location>
</feature>
<dbReference type="OrthoDB" id="30931at2759"/>
<comment type="caution">
    <text evidence="4">The sequence shown here is derived from an EMBL/GenBank/DDBJ whole genome shotgun (WGS) entry which is preliminary data.</text>
</comment>
<feature type="region of interest" description="Disordered" evidence="2">
    <location>
        <begin position="131"/>
        <end position="150"/>
    </location>
</feature>
<keyword evidence="1" id="KW-0238">DNA-binding</keyword>
<evidence type="ECO:0000256" key="2">
    <source>
        <dbReference type="SAM" id="MobiDB-lite"/>
    </source>
</evidence>
<evidence type="ECO:0000313" key="4">
    <source>
        <dbReference type="EMBL" id="CAH0112547.1"/>
    </source>
</evidence>
<dbReference type="PANTHER" id="PTHR46232:SF1">
    <property type="entry name" value="SWI_SNF-RELATED MATRIX-ASSOCIATED ACTIN-DEPENDENT REGULATOR OF CHROMATIN SUBFAMILY E MEMBER 1"/>
    <property type="match status" value="1"/>
</dbReference>
<dbReference type="PROSITE" id="PS50118">
    <property type="entry name" value="HMG_BOX_2"/>
    <property type="match status" value="1"/>
</dbReference>
<proteinExistence type="predicted"/>
<dbReference type="InterPro" id="IPR009071">
    <property type="entry name" value="HMG_box_dom"/>
</dbReference>
<dbReference type="Pfam" id="PF00505">
    <property type="entry name" value="HMG_box"/>
    <property type="match status" value="1"/>
</dbReference>
<keyword evidence="5" id="KW-1185">Reference proteome</keyword>